<evidence type="ECO:0000313" key="9">
    <source>
        <dbReference type="Proteomes" id="UP000645257"/>
    </source>
</evidence>
<dbReference type="InterPro" id="IPR016032">
    <property type="entry name" value="Sig_transdc_resp-reg_C-effctor"/>
</dbReference>
<dbReference type="PANTHER" id="PTHR43214">
    <property type="entry name" value="TWO-COMPONENT RESPONSE REGULATOR"/>
    <property type="match status" value="1"/>
</dbReference>
<reference evidence="8" key="1">
    <citation type="journal article" date="2014" name="Int. J. Syst. Evol. Microbiol.">
        <title>Complete genome sequence of Corynebacterium casei LMG S-19264T (=DSM 44701T), isolated from a smear-ripened cheese.</title>
        <authorList>
            <consortium name="US DOE Joint Genome Institute (JGI-PGF)"/>
            <person name="Walter F."/>
            <person name="Albersmeier A."/>
            <person name="Kalinowski J."/>
            <person name="Ruckert C."/>
        </authorList>
    </citation>
    <scope>NUCLEOTIDE SEQUENCE</scope>
    <source>
        <strain evidence="8">KCTC 32182</strain>
    </source>
</reference>
<feature type="domain" description="Response regulatory" evidence="7">
    <location>
        <begin position="3"/>
        <end position="119"/>
    </location>
</feature>
<evidence type="ECO:0000256" key="5">
    <source>
        <dbReference type="PROSITE-ProRule" id="PRU00169"/>
    </source>
</evidence>
<dbReference type="Pfam" id="PF00072">
    <property type="entry name" value="Response_reg"/>
    <property type="match status" value="1"/>
</dbReference>
<dbReference type="EMBL" id="BMYX01000010">
    <property type="protein sequence ID" value="GGY16514.1"/>
    <property type="molecule type" value="Genomic_DNA"/>
</dbReference>
<name>A0A918P3C2_9NEIS</name>
<dbReference type="InterPro" id="IPR058245">
    <property type="entry name" value="NreC/VraR/RcsB-like_REC"/>
</dbReference>
<sequence length="205" mass="22484">MKSIIVVDDHPVVRLAVRNTFGGQDDCLFVGEASGPEEMMALIRQLPPDLVILDMMLGRNDGLTLIRKIRTIDPEIRVLVFSTRDDAVHVARARREGASGYVSKNAEPGVLLQAARSVLAGFLVFPETDGARGHEQIAVAPDICLSRRELSVLTLMAGGMRNKAIAERLYLSPKTISTYKARMQEKLGLASTLELIDYARFHGLG</sequence>
<dbReference type="Pfam" id="PF00196">
    <property type="entry name" value="GerE"/>
    <property type="match status" value="1"/>
</dbReference>
<dbReference type="GO" id="GO:0000160">
    <property type="term" value="P:phosphorelay signal transduction system"/>
    <property type="evidence" value="ECO:0007669"/>
    <property type="project" value="InterPro"/>
</dbReference>
<gene>
    <name evidence="8" type="ORF">GCM10011289_19760</name>
</gene>
<dbReference type="Proteomes" id="UP000645257">
    <property type="component" value="Unassembled WGS sequence"/>
</dbReference>
<evidence type="ECO:0000256" key="1">
    <source>
        <dbReference type="ARBA" id="ARBA00022553"/>
    </source>
</evidence>
<dbReference type="PRINTS" id="PR00038">
    <property type="entry name" value="HTHLUXR"/>
</dbReference>
<dbReference type="RefSeq" id="WP_189533819.1">
    <property type="nucleotide sequence ID" value="NZ_BMYX01000010.1"/>
</dbReference>
<evidence type="ECO:0000313" key="8">
    <source>
        <dbReference type="EMBL" id="GGY16514.1"/>
    </source>
</evidence>
<dbReference type="PANTHER" id="PTHR43214:SF41">
    <property type="entry name" value="NITRATE_NITRITE RESPONSE REGULATOR PROTEIN NARP"/>
    <property type="match status" value="1"/>
</dbReference>
<evidence type="ECO:0000259" key="7">
    <source>
        <dbReference type="PROSITE" id="PS50110"/>
    </source>
</evidence>
<dbReference type="CDD" id="cd06170">
    <property type="entry name" value="LuxR_C_like"/>
    <property type="match status" value="1"/>
</dbReference>
<dbReference type="SMART" id="SM00448">
    <property type="entry name" value="REC"/>
    <property type="match status" value="1"/>
</dbReference>
<evidence type="ECO:0000256" key="2">
    <source>
        <dbReference type="ARBA" id="ARBA00023015"/>
    </source>
</evidence>
<dbReference type="PROSITE" id="PS50043">
    <property type="entry name" value="HTH_LUXR_2"/>
    <property type="match status" value="1"/>
</dbReference>
<dbReference type="GO" id="GO:0006355">
    <property type="term" value="P:regulation of DNA-templated transcription"/>
    <property type="evidence" value="ECO:0007669"/>
    <property type="project" value="InterPro"/>
</dbReference>
<reference evidence="8" key="2">
    <citation type="submission" date="2020-09" db="EMBL/GenBank/DDBJ databases">
        <authorList>
            <person name="Sun Q."/>
            <person name="Kim S."/>
        </authorList>
    </citation>
    <scope>NUCLEOTIDE SEQUENCE</scope>
    <source>
        <strain evidence="8">KCTC 32182</strain>
    </source>
</reference>
<dbReference type="InterPro" id="IPR039420">
    <property type="entry name" value="WalR-like"/>
</dbReference>
<feature type="domain" description="HTH luxR-type" evidence="6">
    <location>
        <begin position="138"/>
        <end position="203"/>
    </location>
</feature>
<keyword evidence="3" id="KW-0238">DNA-binding</keyword>
<dbReference type="SMART" id="SM00421">
    <property type="entry name" value="HTH_LUXR"/>
    <property type="match status" value="1"/>
</dbReference>
<feature type="modified residue" description="4-aspartylphosphate" evidence="5">
    <location>
        <position position="54"/>
    </location>
</feature>
<dbReference type="GO" id="GO:0003677">
    <property type="term" value="F:DNA binding"/>
    <property type="evidence" value="ECO:0007669"/>
    <property type="project" value="UniProtKB-KW"/>
</dbReference>
<proteinExistence type="predicted"/>
<dbReference type="PROSITE" id="PS00622">
    <property type="entry name" value="HTH_LUXR_1"/>
    <property type="match status" value="1"/>
</dbReference>
<dbReference type="InterPro" id="IPR011006">
    <property type="entry name" value="CheY-like_superfamily"/>
</dbReference>
<dbReference type="InterPro" id="IPR001789">
    <property type="entry name" value="Sig_transdc_resp-reg_receiver"/>
</dbReference>
<dbReference type="AlphaFoldDB" id="A0A918P3C2"/>
<evidence type="ECO:0000259" key="6">
    <source>
        <dbReference type="PROSITE" id="PS50043"/>
    </source>
</evidence>
<dbReference type="SUPFAM" id="SSF52172">
    <property type="entry name" value="CheY-like"/>
    <property type="match status" value="1"/>
</dbReference>
<organism evidence="8 9">
    <name type="scientific">Paludibacterium paludis</name>
    <dbReference type="NCBI Taxonomy" id="1225769"/>
    <lineage>
        <taxon>Bacteria</taxon>
        <taxon>Pseudomonadati</taxon>
        <taxon>Pseudomonadota</taxon>
        <taxon>Betaproteobacteria</taxon>
        <taxon>Neisseriales</taxon>
        <taxon>Chromobacteriaceae</taxon>
        <taxon>Paludibacterium</taxon>
    </lineage>
</organism>
<dbReference type="PROSITE" id="PS50110">
    <property type="entry name" value="RESPONSE_REGULATORY"/>
    <property type="match status" value="1"/>
</dbReference>
<keyword evidence="9" id="KW-1185">Reference proteome</keyword>
<dbReference type="Gene3D" id="3.40.50.2300">
    <property type="match status" value="1"/>
</dbReference>
<keyword evidence="1 5" id="KW-0597">Phosphoprotein</keyword>
<accession>A0A918P3C2</accession>
<comment type="caution">
    <text evidence="8">The sequence shown here is derived from an EMBL/GenBank/DDBJ whole genome shotgun (WGS) entry which is preliminary data.</text>
</comment>
<protein>
    <submittedName>
        <fullName evidence="8">Transcriptional regulator</fullName>
    </submittedName>
</protein>
<dbReference type="CDD" id="cd17535">
    <property type="entry name" value="REC_NarL-like"/>
    <property type="match status" value="1"/>
</dbReference>
<keyword evidence="4" id="KW-0804">Transcription</keyword>
<keyword evidence="2" id="KW-0805">Transcription regulation</keyword>
<evidence type="ECO:0000256" key="3">
    <source>
        <dbReference type="ARBA" id="ARBA00023125"/>
    </source>
</evidence>
<dbReference type="InterPro" id="IPR000792">
    <property type="entry name" value="Tscrpt_reg_LuxR_C"/>
</dbReference>
<evidence type="ECO:0000256" key="4">
    <source>
        <dbReference type="ARBA" id="ARBA00023163"/>
    </source>
</evidence>
<dbReference type="SUPFAM" id="SSF46894">
    <property type="entry name" value="C-terminal effector domain of the bipartite response regulators"/>
    <property type="match status" value="1"/>
</dbReference>